<evidence type="ECO:0000259" key="1">
    <source>
        <dbReference type="PROSITE" id="PS50925"/>
    </source>
</evidence>
<dbReference type="EMBL" id="BAABDJ010000002">
    <property type="protein sequence ID" value="GAA3995767.1"/>
    <property type="molecule type" value="Genomic_DNA"/>
</dbReference>
<evidence type="ECO:0000313" key="2">
    <source>
        <dbReference type="EMBL" id="GAA3995767.1"/>
    </source>
</evidence>
<dbReference type="Gene3D" id="3.30.70.100">
    <property type="match status" value="1"/>
</dbReference>
<accession>A0ABP7RD55</accession>
<reference evidence="3" key="1">
    <citation type="journal article" date="2019" name="Int. J. Syst. Evol. Microbiol.">
        <title>The Global Catalogue of Microorganisms (GCM) 10K type strain sequencing project: providing services to taxonomists for standard genome sequencing and annotation.</title>
        <authorList>
            <consortium name="The Broad Institute Genomics Platform"/>
            <consortium name="The Broad Institute Genome Sequencing Center for Infectious Disease"/>
            <person name="Wu L."/>
            <person name="Ma J."/>
        </authorList>
    </citation>
    <scope>NUCLEOTIDE SEQUENCE [LARGE SCALE GENOMIC DNA]</scope>
    <source>
        <strain evidence="3">JCM 17224</strain>
    </source>
</reference>
<dbReference type="Proteomes" id="UP001500567">
    <property type="component" value="Unassembled WGS sequence"/>
</dbReference>
<proteinExistence type="predicted"/>
<organism evidence="2 3">
    <name type="scientific">Hymenobacter fastidiosus</name>
    <dbReference type="NCBI Taxonomy" id="486264"/>
    <lineage>
        <taxon>Bacteria</taxon>
        <taxon>Pseudomonadati</taxon>
        <taxon>Bacteroidota</taxon>
        <taxon>Cytophagia</taxon>
        <taxon>Cytophagales</taxon>
        <taxon>Hymenobacteraceae</taxon>
        <taxon>Hymenobacter</taxon>
    </lineage>
</organism>
<evidence type="ECO:0000313" key="3">
    <source>
        <dbReference type="Proteomes" id="UP001500567"/>
    </source>
</evidence>
<dbReference type="InterPro" id="IPR036046">
    <property type="entry name" value="Acylphosphatase-like_dom_sf"/>
</dbReference>
<keyword evidence="3" id="KW-1185">Reference proteome</keyword>
<sequence length="142" mass="16151">MHHIVYQSCAVGHPTRADLRFLLQQSHANNSQLGITGLLLYGNDNFLQVLEGPAAPVQQLYDRIRADHRHTAIITLADGAIEERVFMDWSMGFQRLSDDDFLRLIGYLNPHRADFSDPYPSDIDEGMLVLLKSFVVNDGVRW</sequence>
<gene>
    <name evidence="2" type="ORF">GCM10022408_02910</name>
</gene>
<name>A0ABP7RD55_9BACT</name>
<dbReference type="RefSeq" id="WP_345070491.1">
    <property type="nucleotide sequence ID" value="NZ_BAABDJ010000002.1"/>
</dbReference>
<comment type="caution">
    <text evidence="2">The sequence shown here is derived from an EMBL/GenBank/DDBJ whole genome shotgun (WGS) entry which is preliminary data.</text>
</comment>
<dbReference type="PROSITE" id="PS50925">
    <property type="entry name" value="BLUF"/>
    <property type="match status" value="1"/>
</dbReference>
<dbReference type="SUPFAM" id="SSF54975">
    <property type="entry name" value="Acylphosphatase/BLUF domain-like"/>
    <property type="match status" value="1"/>
</dbReference>
<dbReference type="InterPro" id="IPR007024">
    <property type="entry name" value="BLUF_domain"/>
</dbReference>
<feature type="domain" description="BLUF" evidence="1">
    <location>
        <begin position="1"/>
        <end position="92"/>
    </location>
</feature>
<dbReference type="SMART" id="SM01034">
    <property type="entry name" value="BLUF"/>
    <property type="match status" value="1"/>
</dbReference>
<protein>
    <recommendedName>
        <fullName evidence="1">BLUF domain-containing protein</fullName>
    </recommendedName>
</protein>
<dbReference type="Pfam" id="PF04940">
    <property type="entry name" value="BLUF"/>
    <property type="match status" value="1"/>
</dbReference>